<sequence>MFEDSNLRVVGLGPASSYQSTFGSLFDPRVIIENIQKLRHPTTLDLLSGFEAVAKPGVLVLGRSGAGCAFLKTLANRREKFHFAEITVLYDPSLRKRFGISTEEISCSALKMTFTFQCSLFLFRAILAGTVFLKVPKSTEGYFSRGGVIFASLFPALMTMSEIPELFAQRAVVLRHKKYALHHAFINNDFATSSFS</sequence>
<organism evidence="1 2">
    <name type="scientific">Moniliophthora roreri (strain MCA 2997)</name>
    <name type="common">Cocoa frosty pod rot fungus</name>
    <name type="synonym">Crinipellis roreri</name>
    <dbReference type="NCBI Taxonomy" id="1381753"/>
    <lineage>
        <taxon>Eukaryota</taxon>
        <taxon>Fungi</taxon>
        <taxon>Dikarya</taxon>
        <taxon>Basidiomycota</taxon>
        <taxon>Agaricomycotina</taxon>
        <taxon>Agaricomycetes</taxon>
        <taxon>Agaricomycetidae</taxon>
        <taxon>Agaricales</taxon>
        <taxon>Marasmiineae</taxon>
        <taxon>Marasmiaceae</taxon>
        <taxon>Moniliophthora</taxon>
    </lineage>
</organism>
<reference evidence="1 2" key="1">
    <citation type="journal article" date="2014" name="BMC Genomics">
        <title>Genome and secretome analysis of the hemibiotrophic fungal pathogen, Moniliophthora roreri, which causes frosty pod rot disease of cacao: mechanisms of the biotrophic and necrotrophic phases.</title>
        <authorList>
            <person name="Meinhardt L.W."/>
            <person name="Costa G.G.L."/>
            <person name="Thomazella D.P.T."/>
            <person name="Teixeira P.J.P.L."/>
            <person name="Carazzolle M.F."/>
            <person name="Schuster S.C."/>
            <person name="Carlson J.E."/>
            <person name="Guiltinan M.J."/>
            <person name="Mieczkowski P."/>
            <person name="Farmer A."/>
            <person name="Ramaraj T."/>
            <person name="Crozier J."/>
            <person name="Davis R.E."/>
            <person name="Shao J."/>
            <person name="Melnick R.L."/>
            <person name="Pereira G.A.G."/>
            <person name="Bailey B.A."/>
        </authorList>
    </citation>
    <scope>NUCLEOTIDE SEQUENCE [LARGE SCALE GENOMIC DNA]</scope>
    <source>
        <strain evidence="1 2">MCA 2997</strain>
    </source>
</reference>
<dbReference type="OrthoDB" id="3032526at2759"/>
<dbReference type="HOGENOM" id="CLU_1390565_0_0_1"/>
<evidence type="ECO:0000313" key="1">
    <source>
        <dbReference type="EMBL" id="ESK84970.1"/>
    </source>
</evidence>
<dbReference type="STRING" id="1381753.V2WXL6"/>
<keyword evidence="2" id="KW-1185">Reference proteome</keyword>
<accession>V2WXL6</accession>
<proteinExistence type="predicted"/>
<dbReference type="Proteomes" id="UP000017559">
    <property type="component" value="Unassembled WGS sequence"/>
</dbReference>
<dbReference type="AlphaFoldDB" id="V2WXL6"/>
<dbReference type="EMBL" id="AWSO01001183">
    <property type="protein sequence ID" value="ESK84970.1"/>
    <property type="molecule type" value="Genomic_DNA"/>
</dbReference>
<gene>
    <name evidence="1" type="ORF">Moror_9222</name>
</gene>
<dbReference type="KEGG" id="mrr:Moror_9222"/>
<name>V2WXL6_MONRO</name>
<evidence type="ECO:0000313" key="2">
    <source>
        <dbReference type="Proteomes" id="UP000017559"/>
    </source>
</evidence>
<comment type="caution">
    <text evidence="1">The sequence shown here is derived from an EMBL/GenBank/DDBJ whole genome shotgun (WGS) entry which is preliminary data.</text>
</comment>
<protein>
    <submittedName>
        <fullName evidence="1">Pleiotropic drug resistance abc transporter</fullName>
    </submittedName>
</protein>